<sequence length="158" mass="16737">NVLGMIKEAQMKGAQVLVGDVKREGAVVKPHVLALEKDNIVASGSGKIPNIWERESFGPVLLLTIVDTLDEAIDLANQSDYSLTSSLWTKDVNHAQSVAGRIRAGYTNINGSTIHSEPTVGLVGLGGSSGYGRFSVDDFTYSKVVVVHPPGGTSVLFD</sequence>
<evidence type="ECO:0000256" key="2">
    <source>
        <dbReference type="ARBA" id="ARBA00023027"/>
    </source>
</evidence>
<accession>A0ABR3EQZ4</accession>
<dbReference type="Proteomes" id="UP001465976">
    <property type="component" value="Unassembled WGS sequence"/>
</dbReference>
<organism evidence="4 5">
    <name type="scientific">Marasmius crinis-equi</name>
    <dbReference type="NCBI Taxonomy" id="585013"/>
    <lineage>
        <taxon>Eukaryota</taxon>
        <taxon>Fungi</taxon>
        <taxon>Dikarya</taxon>
        <taxon>Basidiomycota</taxon>
        <taxon>Agaricomycotina</taxon>
        <taxon>Agaricomycetes</taxon>
        <taxon>Agaricomycetidae</taxon>
        <taxon>Agaricales</taxon>
        <taxon>Marasmiineae</taxon>
        <taxon>Marasmiaceae</taxon>
        <taxon>Marasmius</taxon>
    </lineage>
</organism>
<name>A0ABR3EQZ4_9AGAR</name>
<dbReference type="PANTHER" id="PTHR42986">
    <property type="entry name" value="BENZALDEHYDE DEHYDROGENASE YFMT"/>
    <property type="match status" value="1"/>
</dbReference>
<evidence type="ECO:0000313" key="5">
    <source>
        <dbReference type="Proteomes" id="UP001465976"/>
    </source>
</evidence>
<keyword evidence="2" id="KW-0520">NAD</keyword>
<dbReference type="SUPFAM" id="SSF53720">
    <property type="entry name" value="ALDH-like"/>
    <property type="match status" value="1"/>
</dbReference>
<dbReference type="PANTHER" id="PTHR42986:SF1">
    <property type="entry name" value="BENZALDEHYDE DEHYDROGENASE YFMT"/>
    <property type="match status" value="1"/>
</dbReference>
<gene>
    <name evidence="4" type="ORF">V5O48_016717</name>
</gene>
<dbReference type="EMBL" id="JBAHYK010002328">
    <property type="protein sequence ID" value="KAL0565307.1"/>
    <property type="molecule type" value="Genomic_DNA"/>
</dbReference>
<feature type="domain" description="Aldehyde dehydrogenase" evidence="3">
    <location>
        <begin position="2"/>
        <end position="138"/>
    </location>
</feature>
<protein>
    <recommendedName>
        <fullName evidence="3">Aldehyde dehydrogenase domain-containing protein</fullName>
    </recommendedName>
</protein>
<dbReference type="InterPro" id="IPR015590">
    <property type="entry name" value="Aldehyde_DH_dom"/>
</dbReference>
<dbReference type="InterPro" id="IPR016161">
    <property type="entry name" value="Ald_DH/histidinol_DH"/>
</dbReference>
<evidence type="ECO:0000259" key="3">
    <source>
        <dbReference type="Pfam" id="PF00171"/>
    </source>
</evidence>
<evidence type="ECO:0000313" key="4">
    <source>
        <dbReference type="EMBL" id="KAL0565307.1"/>
    </source>
</evidence>
<reference evidence="4 5" key="1">
    <citation type="submission" date="2024-02" db="EMBL/GenBank/DDBJ databases">
        <title>A draft genome for the cacao thread blight pathogen Marasmius crinis-equi.</title>
        <authorList>
            <person name="Cohen S.P."/>
            <person name="Baruah I.K."/>
            <person name="Amoako-Attah I."/>
            <person name="Bukari Y."/>
            <person name="Meinhardt L.W."/>
            <person name="Bailey B.A."/>
        </authorList>
    </citation>
    <scope>NUCLEOTIDE SEQUENCE [LARGE SCALE GENOMIC DNA]</scope>
    <source>
        <strain evidence="4 5">GH-76</strain>
    </source>
</reference>
<dbReference type="InterPro" id="IPR016163">
    <property type="entry name" value="Ald_DH_C"/>
</dbReference>
<dbReference type="Gene3D" id="3.40.309.10">
    <property type="entry name" value="Aldehyde Dehydrogenase, Chain A, domain 2"/>
    <property type="match status" value="1"/>
</dbReference>
<feature type="non-terminal residue" evidence="4">
    <location>
        <position position="1"/>
    </location>
</feature>
<dbReference type="Pfam" id="PF00171">
    <property type="entry name" value="Aldedh"/>
    <property type="match status" value="1"/>
</dbReference>
<proteinExistence type="inferred from homology"/>
<keyword evidence="5" id="KW-1185">Reference proteome</keyword>
<evidence type="ECO:0000256" key="1">
    <source>
        <dbReference type="ARBA" id="ARBA00009986"/>
    </source>
</evidence>
<comment type="similarity">
    <text evidence="1">Belongs to the aldehyde dehydrogenase family.</text>
</comment>
<comment type="caution">
    <text evidence="4">The sequence shown here is derived from an EMBL/GenBank/DDBJ whole genome shotgun (WGS) entry which is preliminary data.</text>
</comment>